<evidence type="ECO:0000256" key="1">
    <source>
        <dbReference type="ARBA" id="ARBA00007358"/>
    </source>
</evidence>
<dbReference type="InterPro" id="IPR034786">
    <property type="entry name" value="MAR"/>
</dbReference>
<dbReference type="PANTHER" id="PTHR11496:SF102">
    <property type="entry name" value="ALCOHOL DEHYDROGENASE 4"/>
    <property type="match status" value="1"/>
</dbReference>
<dbReference type="GO" id="GO:0046872">
    <property type="term" value="F:metal ion binding"/>
    <property type="evidence" value="ECO:0007669"/>
    <property type="project" value="InterPro"/>
</dbReference>
<dbReference type="InterPro" id="IPR039697">
    <property type="entry name" value="Alcohol_dehydrogenase_Fe"/>
</dbReference>
<dbReference type="Gene3D" id="1.20.1090.10">
    <property type="entry name" value="Dehydroquinate synthase-like - alpha domain"/>
    <property type="match status" value="1"/>
</dbReference>
<dbReference type="SUPFAM" id="SSF56796">
    <property type="entry name" value="Dehydroquinate synthase-like"/>
    <property type="match status" value="1"/>
</dbReference>
<dbReference type="InterPro" id="IPR056798">
    <property type="entry name" value="ADH_Fe_C"/>
</dbReference>
<sequence>MREPFRYESNIPRIIFGFGAISNAAEELRQLGCSRALVLSTPHQDNDARSLAKALGSLAVGVFSRAAMHTPVDVTTEALSLFKEIGADCVLSLGGGSTIGLGKAIAYRNDTPQLVIATTYAGSEVTPILGQTENGVKTTVRGSSILPETVIYDPELTIDLPVKMSVTSGLNAMAHAVEGLYAQDRNPIASMMAMEGIAALQRALPAIVESPRDRTARADALYGSWLCGVVLGAVGMALHHKLCHTLGGSFDLPHAETHAILLPHTIAYTEQAVPELLAPVAQLFGASGAGTGLYDFALRIGAPMRLRDLGVTGEDLDKVAALSVRNPYWNPRPLEVGAIRALLQNAWEGVRPG</sequence>
<dbReference type="Pfam" id="PF25137">
    <property type="entry name" value="ADH_Fe_C"/>
    <property type="match status" value="1"/>
</dbReference>
<evidence type="ECO:0000259" key="4">
    <source>
        <dbReference type="Pfam" id="PF00465"/>
    </source>
</evidence>
<keyword evidence="2" id="KW-0560">Oxidoreductase</keyword>
<protein>
    <submittedName>
        <fullName evidence="6">Alcohol dehydrogenase class IV</fullName>
    </submittedName>
</protein>
<comment type="caution">
    <text evidence="6">The sequence shown here is derived from an EMBL/GenBank/DDBJ whole genome shotgun (WGS) entry which is preliminary data.</text>
</comment>
<name>A0AAE2MGQ5_RHILE</name>
<dbReference type="AlphaFoldDB" id="A0AAE2MGQ5"/>
<evidence type="ECO:0000259" key="5">
    <source>
        <dbReference type="Pfam" id="PF25137"/>
    </source>
</evidence>
<dbReference type="GO" id="GO:0004022">
    <property type="term" value="F:alcohol dehydrogenase (NAD+) activity"/>
    <property type="evidence" value="ECO:0007669"/>
    <property type="project" value="TreeGrafter"/>
</dbReference>
<evidence type="ECO:0000313" key="7">
    <source>
        <dbReference type="Proteomes" id="UP000538507"/>
    </source>
</evidence>
<keyword evidence="3" id="KW-0520">NAD</keyword>
<evidence type="ECO:0000313" key="6">
    <source>
        <dbReference type="EMBL" id="MBB4289128.1"/>
    </source>
</evidence>
<dbReference type="Proteomes" id="UP000538507">
    <property type="component" value="Unassembled WGS sequence"/>
</dbReference>
<reference evidence="6 7" key="1">
    <citation type="submission" date="2020-08" db="EMBL/GenBank/DDBJ databases">
        <title>Genomic Encyclopedia of Type Strains, Phase IV (KMG-V): Genome sequencing to study the core and pangenomes of soil and plant-associated prokaryotes.</title>
        <authorList>
            <person name="Whitman W."/>
        </authorList>
    </citation>
    <scope>NUCLEOTIDE SEQUENCE [LARGE SCALE GENOMIC DNA]</scope>
    <source>
        <strain evidence="6 7">SEMIA 415</strain>
    </source>
</reference>
<dbReference type="InterPro" id="IPR001670">
    <property type="entry name" value="ADH_Fe/GldA"/>
</dbReference>
<dbReference type="Pfam" id="PF00465">
    <property type="entry name" value="Fe-ADH"/>
    <property type="match status" value="1"/>
</dbReference>
<dbReference type="CDD" id="cd08177">
    <property type="entry name" value="MAR"/>
    <property type="match status" value="1"/>
</dbReference>
<accession>A0AAE2MGQ5</accession>
<dbReference type="EMBL" id="JACIGO010000001">
    <property type="protein sequence ID" value="MBB4289128.1"/>
    <property type="molecule type" value="Genomic_DNA"/>
</dbReference>
<comment type="similarity">
    <text evidence="1">Belongs to the iron-containing alcohol dehydrogenase family.</text>
</comment>
<evidence type="ECO:0000256" key="3">
    <source>
        <dbReference type="ARBA" id="ARBA00023027"/>
    </source>
</evidence>
<gene>
    <name evidence="6" type="ORF">GGE16_001144</name>
</gene>
<feature type="domain" description="Alcohol dehydrogenase iron-type/glycerol dehydrogenase GldA" evidence="4">
    <location>
        <begin position="13"/>
        <end position="154"/>
    </location>
</feature>
<feature type="domain" description="Fe-containing alcohol dehydrogenase-like C-terminal" evidence="5">
    <location>
        <begin position="166"/>
        <end position="347"/>
    </location>
</feature>
<organism evidence="6 7">
    <name type="scientific">Rhizobium leguminosarum</name>
    <dbReference type="NCBI Taxonomy" id="384"/>
    <lineage>
        <taxon>Bacteria</taxon>
        <taxon>Pseudomonadati</taxon>
        <taxon>Pseudomonadota</taxon>
        <taxon>Alphaproteobacteria</taxon>
        <taxon>Hyphomicrobiales</taxon>
        <taxon>Rhizobiaceae</taxon>
        <taxon>Rhizobium/Agrobacterium group</taxon>
        <taxon>Rhizobium</taxon>
    </lineage>
</organism>
<dbReference type="RefSeq" id="WP_183606255.1">
    <property type="nucleotide sequence ID" value="NZ_JACHAZ010000002.1"/>
</dbReference>
<dbReference type="Gene3D" id="3.40.50.1970">
    <property type="match status" value="1"/>
</dbReference>
<proteinExistence type="inferred from homology"/>
<evidence type="ECO:0000256" key="2">
    <source>
        <dbReference type="ARBA" id="ARBA00023002"/>
    </source>
</evidence>
<dbReference type="GO" id="GO:0018506">
    <property type="term" value="F:maleylacetate reductase activity"/>
    <property type="evidence" value="ECO:0007669"/>
    <property type="project" value="InterPro"/>
</dbReference>
<dbReference type="PANTHER" id="PTHR11496">
    <property type="entry name" value="ALCOHOL DEHYDROGENASE"/>
    <property type="match status" value="1"/>
</dbReference>